<dbReference type="AlphaFoldDB" id="A0A2G8JXT6"/>
<dbReference type="Proteomes" id="UP000230750">
    <property type="component" value="Unassembled WGS sequence"/>
</dbReference>
<dbReference type="InterPro" id="IPR003123">
    <property type="entry name" value="VPS9"/>
</dbReference>
<evidence type="ECO:0000313" key="2">
    <source>
        <dbReference type="EMBL" id="PIK40567.1"/>
    </source>
</evidence>
<dbReference type="Gene3D" id="1.20.1050.80">
    <property type="entry name" value="VPS9 domain"/>
    <property type="match status" value="1"/>
</dbReference>
<dbReference type="SUPFAM" id="SSF109993">
    <property type="entry name" value="VPS9 domain"/>
    <property type="match status" value="1"/>
</dbReference>
<name>A0A2G8JXT6_STIJA</name>
<dbReference type="PROSITE" id="PS51205">
    <property type="entry name" value="VPS9"/>
    <property type="match status" value="1"/>
</dbReference>
<gene>
    <name evidence="2" type="ORF">BSL78_22579</name>
</gene>
<dbReference type="Pfam" id="PF02204">
    <property type="entry name" value="VPS9"/>
    <property type="match status" value="1"/>
</dbReference>
<reference evidence="2 3" key="1">
    <citation type="journal article" date="2017" name="PLoS Biol.">
        <title>The sea cucumber genome provides insights into morphological evolution and visceral regeneration.</title>
        <authorList>
            <person name="Zhang X."/>
            <person name="Sun L."/>
            <person name="Yuan J."/>
            <person name="Sun Y."/>
            <person name="Gao Y."/>
            <person name="Zhang L."/>
            <person name="Li S."/>
            <person name="Dai H."/>
            <person name="Hamel J.F."/>
            <person name="Liu C."/>
            <person name="Yu Y."/>
            <person name="Liu S."/>
            <person name="Lin W."/>
            <person name="Guo K."/>
            <person name="Jin S."/>
            <person name="Xu P."/>
            <person name="Storey K.B."/>
            <person name="Huan P."/>
            <person name="Zhang T."/>
            <person name="Zhou Y."/>
            <person name="Zhang J."/>
            <person name="Lin C."/>
            <person name="Li X."/>
            <person name="Xing L."/>
            <person name="Huo D."/>
            <person name="Sun M."/>
            <person name="Wang L."/>
            <person name="Mercier A."/>
            <person name="Li F."/>
            <person name="Yang H."/>
            <person name="Xiang J."/>
        </authorList>
    </citation>
    <scope>NUCLEOTIDE SEQUENCE [LARGE SCALE GENOMIC DNA]</scope>
    <source>
        <strain evidence="2">Shaxun</strain>
        <tissue evidence="2">Muscle</tissue>
    </source>
</reference>
<evidence type="ECO:0000259" key="1">
    <source>
        <dbReference type="PROSITE" id="PS51205"/>
    </source>
</evidence>
<dbReference type="OrthoDB" id="10028873at2759"/>
<comment type="caution">
    <text evidence="2">The sequence shown here is derived from an EMBL/GenBank/DDBJ whole genome shotgun (WGS) entry which is preliminary data.</text>
</comment>
<sequence>MSISFEKKSCSSCKIACSRLQDHARSPAARLNKYQERTEMLYLLTEKYLPRGMWTDQVWLCYERCIFPDLFAPYILKLYQNAYREKTCLLSDVLPKITVEDLELDKEPFVLNILGLYTGEKEEIPTQDKGIDIPHKNEEKMELSSPVREGEVLMRRRKTAPSEHRKVRRKTTFIDGLLILPPVRSNSFTANSFYYQDQLCSPSTLARNHSKNPGGDVNENEILESVDSGISGDSYTGVPRVMVPTLKRLHGSSMFLREHFEGLEVGQDAVDTLTESRDKLSGGTEGTAEPKKLLKINVEQFRKLYATAISSFSEVQKTPVPMNKLVWLNKCINQIVTIAQKQAQDIHCGKQYLLSGDEGLTAVILFLIHCDTEVVANVYSHLCFLEHYIPPFFSKGEFGFTIAQFISAYQFIFTTGERCRAPQQNVSVTMWATC</sequence>
<dbReference type="EMBL" id="MRZV01001107">
    <property type="protein sequence ID" value="PIK40567.1"/>
    <property type="molecule type" value="Genomic_DNA"/>
</dbReference>
<dbReference type="InterPro" id="IPR037191">
    <property type="entry name" value="VPS9_dom_sf"/>
</dbReference>
<organism evidence="2 3">
    <name type="scientific">Stichopus japonicus</name>
    <name type="common">Sea cucumber</name>
    <dbReference type="NCBI Taxonomy" id="307972"/>
    <lineage>
        <taxon>Eukaryota</taxon>
        <taxon>Metazoa</taxon>
        <taxon>Echinodermata</taxon>
        <taxon>Eleutherozoa</taxon>
        <taxon>Echinozoa</taxon>
        <taxon>Holothuroidea</taxon>
        <taxon>Aspidochirotacea</taxon>
        <taxon>Aspidochirotida</taxon>
        <taxon>Stichopodidae</taxon>
        <taxon>Apostichopus</taxon>
    </lineage>
</organism>
<feature type="domain" description="VPS9" evidence="1">
    <location>
        <begin position="274"/>
        <end position="421"/>
    </location>
</feature>
<proteinExistence type="predicted"/>
<protein>
    <recommendedName>
        <fullName evidence="1">VPS9 domain-containing protein</fullName>
    </recommendedName>
</protein>
<evidence type="ECO:0000313" key="3">
    <source>
        <dbReference type="Proteomes" id="UP000230750"/>
    </source>
</evidence>
<accession>A0A2G8JXT6</accession>
<keyword evidence="3" id="KW-1185">Reference proteome</keyword>